<dbReference type="EMBL" id="BNAV01000006">
    <property type="protein sequence ID" value="GHF65499.1"/>
    <property type="molecule type" value="Genomic_DNA"/>
</dbReference>
<accession>A0A8H9IUA4</accession>
<sequence length="131" mass="14277">MLLRTGPFDRLSWPAGTWSQPASIPMDAYRADGELVLCFDLPGLTRDAIELDVQHTVLTVKAERRPPVTDENARTLVTERVLGVFSRQVVLGEGFDTGRTAATYDNGVLTVRIPLAGQSPTRRIPISGGES</sequence>
<comment type="caution">
    <text evidence="4">The sequence shown here is derived from an EMBL/GenBank/DDBJ whole genome shotgun (WGS) entry which is preliminary data.</text>
</comment>
<reference evidence="4" key="1">
    <citation type="journal article" date="2014" name="Int. J. Syst. Evol. Microbiol.">
        <title>Complete genome sequence of Corynebacterium casei LMG S-19264T (=DSM 44701T), isolated from a smear-ripened cheese.</title>
        <authorList>
            <consortium name="US DOE Joint Genome Institute (JGI-PGF)"/>
            <person name="Walter F."/>
            <person name="Albersmeier A."/>
            <person name="Kalinowski J."/>
            <person name="Ruckert C."/>
        </authorList>
    </citation>
    <scope>NUCLEOTIDE SEQUENCE</scope>
    <source>
        <strain evidence="4">CGMCC 4.7679</strain>
    </source>
</reference>
<dbReference type="PANTHER" id="PTHR11527">
    <property type="entry name" value="HEAT-SHOCK PROTEIN 20 FAMILY MEMBER"/>
    <property type="match status" value="1"/>
</dbReference>
<dbReference type="SUPFAM" id="SSF49764">
    <property type="entry name" value="HSP20-like chaperones"/>
    <property type="match status" value="1"/>
</dbReference>
<dbReference type="InterPro" id="IPR008978">
    <property type="entry name" value="HSP20-like_chaperone"/>
</dbReference>
<dbReference type="AlphaFoldDB" id="A0A8H9IUA4"/>
<dbReference type="Pfam" id="PF00011">
    <property type="entry name" value="HSP20"/>
    <property type="match status" value="1"/>
</dbReference>
<name>A0A8H9IUA4_9PSEU</name>
<evidence type="ECO:0000313" key="4">
    <source>
        <dbReference type="EMBL" id="GHF65499.1"/>
    </source>
</evidence>
<dbReference type="CDD" id="cd06464">
    <property type="entry name" value="ACD_sHsps-like"/>
    <property type="match status" value="1"/>
</dbReference>
<gene>
    <name evidence="4" type="ORF">GCM10017566_43790</name>
</gene>
<evidence type="ECO:0000256" key="1">
    <source>
        <dbReference type="PROSITE-ProRule" id="PRU00285"/>
    </source>
</evidence>
<dbReference type="Gene3D" id="2.60.40.790">
    <property type="match status" value="1"/>
</dbReference>
<dbReference type="InterPro" id="IPR002068">
    <property type="entry name" value="A-crystallin/Hsp20_dom"/>
</dbReference>
<organism evidence="4 5">
    <name type="scientific">Amycolatopsis bartoniae</name>
    <dbReference type="NCBI Taxonomy" id="941986"/>
    <lineage>
        <taxon>Bacteria</taxon>
        <taxon>Bacillati</taxon>
        <taxon>Actinomycetota</taxon>
        <taxon>Actinomycetes</taxon>
        <taxon>Pseudonocardiales</taxon>
        <taxon>Pseudonocardiaceae</taxon>
        <taxon>Amycolatopsis</taxon>
    </lineage>
</organism>
<comment type="similarity">
    <text evidence="1 2">Belongs to the small heat shock protein (HSP20) family.</text>
</comment>
<dbReference type="PROSITE" id="PS01031">
    <property type="entry name" value="SHSP"/>
    <property type="match status" value="1"/>
</dbReference>
<dbReference type="Proteomes" id="UP000658656">
    <property type="component" value="Unassembled WGS sequence"/>
</dbReference>
<protein>
    <recommendedName>
        <fullName evidence="3">SHSP domain-containing protein</fullName>
    </recommendedName>
</protein>
<proteinExistence type="inferred from homology"/>
<keyword evidence="5" id="KW-1185">Reference proteome</keyword>
<evidence type="ECO:0000259" key="3">
    <source>
        <dbReference type="PROSITE" id="PS01031"/>
    </source>
</evidence>
<evidence type="ECO:0000313" key="5">
    <source>
        <dbReference type="Proteomes" id="UP000658656"/>
    </source>
</evidence>
<evidence type="ECO:0000256" key="2">
    <source>
        <dbReference type="RuleBase" id="RU003616"/>
    </source>
</evidence>
<reference evidence="4" key="2">
    <citation type="submission" date="2020-09" db="EMBL/GenBank/DDBJ databases">
        <authorList>
            <person name="Sun Q."/>
            <person name="Zhou Y."/>
        </authorList>
    </citation>
    <scope>NUCLEOTIDE SEQUENCE</scope>
    <source>
        <strain evidence="4">CGMCC 4.7679</strain>
    </source>
</reference>
<dbReference type="InterPro" id="IPR031107">
    <property type="entry name" value="Small_HSP"/>
</dbReference>
<dbReference type="RefSeq" id="WP_229880981.1">
    <property type="nucleotide sequence ID" value="NZ_BNAV01000006.1"/>
</dbReference>
<feature type="domain" description="SHSP" evidence="3">
    <location>
        <begin position="17"/>
        <end position="129"/>
    </location>
</feature>